<keyword evidence="7 9" id="KW-0464">Manganese</keyword>
<feature type="binding site" evidence="9 13">
    <location>
        <position position="423"/>
    </location>
    <ligand>
        <name>Mn(2+)</name>
        <dbReference type="ChEBI" id="CHEBI:29035"/>
        <label>1</label>
    </ligand>
</feature>
<comment type="similarity">
    <text evidence="4 9">Belongs to the BPG-independent phosphoglycerate mutase family.</text>
</comment>
<dbReference type="Pfam" id="PF01676">
    <property type="entry name" value="Metalloenzyme"/>
    <property type="match status" value="1"/>
</dbReference>
<comment type="cofactor">
    <cofactor evidence="9">
        <name>Mn(2+)</name>
        <dbReference type="ChEBI" id="CHEBI:29035"/>
    </cofactor>
    <text evidence="9">Binds 2 manganese ions per subunit.</text>
</comment>
<evidence type="ECO:0000259" key="15">
    <source>
        <dbReference type="Pfam" id="PF06415"/>
    </source>
</evidence>
<dbReference type="GO" id="GO:0006007">
    <property type="term" value="P:glucose catabolic process"/>
    <property type="evidence" value="ECO:0007669"/>
    <property type="project" value="InterPro"/>
</dbReference>
<comment type="function">
    <text evidence="2 9">Catalyzes the interconversion of 2-phosphoglycerate and 3-phosphoglycerate.</text>
</comment>
<name>A0A0G0WU81_9BACT</name>
<evidence type="ECO:0000259" key="14">
    <source>
        <dbReference type="Pfam" id="PF01676"/>
    </source>
</evidence>
<evidence type="ECO:0000256" key="12">
    <source>
        <dbReference type="PIRSR" id="PIRSR001492-2"/>
    </source>
</evidence>
<feature type="binding site" evidence="9 12">
    <location>
        <begin position="268"/>
        <end position="271"/>
    </location>
    <ligand>
        <name>substrate</name>
    </ligand>
</feature>
<dbReference type="EMBL" id="LCAG01000001">
    <property type="protein sequence ID" value="KKR88005.1"/>
    <property type="molecule type" value="Genomic_DNA"/>
</dbReference>
<dbReference type="Gene3D" id="3.40.720.10">
    <property type="entry name" value="Alkaline Phosphatase, subunit A"/>
    <property type="match status" value="1"/>
</dbReference>
<feature type="binding site" evidence="9 13">
    <location>
        <position position="464"/>
    </location>
    <ligand>
        <name>Mn(2+)</name>
        <dbReference type="ChEBI" id="CHEBI:29035"/>
        <label>2</label>
    </ligand>
</feature>
<feature type="domain" description="BPG-independent PGAM N-terminal" evidence="15">
    <location>
        <begin position="87"/>
        <end position="318"/>
    </location>
</feature>
<evidence type="ECO:0000256" key="2">
    <source>
        <dbReference type="ARBA" id="ARBA00002315"/>
    </source>
</evidence>
<feature type="active site" description="Phosphoserine intermediate" evidence="9 11">
    <location>
        <position position="67"/>
    </location>
</feature>
<keyword evidence="6 9" id="KW-0324">Glycolysis</keyword>
<dbReference type="GO" id="GO:0004619">
    <property type="term" value="F:phosphoglycerate mutase activity"/>
    <property type="evidence" value="ECO:0007669"/>
    <property type="project" value="UniProtKB-UniRule"/>
</dbReference>
<evidence type="ECO:0000256" key="11">
    <source>
        <dbReference type="PIRSR" id="PIRSR001492-1"/>
    </source>
</evidence>
<evidence type="ECO:0000256" key="1">
    <source>
        <dbReference type="ARBA" id="ARBA00000370"/>
    </source>
</evidence>
<dbReference type="EC" id="5.4.2.12" evidence="9 10"/>
<feature type="binding site" evidence="9 13">
    <location>
        <position position="465"/>
    </location>
    <ligand>
        <name>Mn(2+)</name>
        <dbReference type="ChEBI" id="CHEBI:29035"/>
        <label>2</label>
    </ligand>
</feature>
<feature type="binding site" evidence="9 12">
    <location>
        <position position="198"/>
    </location>
    <ligand>
        <name>substrate</name>
    </ligand>
</feature>
<organism evidence="16 17">
    <name type="scientific">Candidatus Curtissbacteria bacterium GW2011_GWA1_41_11</name>
    <dbReference type="NCBI Taxonomy" id="1618409"/>
    <lineage>
        <taxon>Bacteria</taxon>
        <taxon>Candidatus Curtissiibacteriota</taxon>
    </lineage>
</organism>
<dbReference type="GO" id="GO:0006096">
    <property type="term" value="P:glycolytic process"/>
    <property type="evidence" value="ECO:0007669"/>
    <property type="project" value="UniProtKB-UniRule"/>
</dbReference>
<sequence>MLQITQKPSPIVLCILDGWGIAQDSPGNAITRASPGNFNNMWFSYPHALLVASGQAVGLPEGQVGNSEVGHINLGAGRVVFQDLLRVNNAIADGTFFDNVAFHEGIEHINKHSSQIHLVGLVGLGSVHSSVEHLYALLQLLQKNDVKSSRIKLHLFTDGRDSPPTSGKSYIAQLSERLSKSDLGQIATIAGRYYAMDRDNRWDRTTKSYQCLLGKSGNKDTDPVAVLDKSYAQNTTDEFVVPTIIVDGSGTPIGKVDENDALIFFNYRPDRARQLTKAFVLEDKDLKNVKTHSGEKIKTFDRGPKLKNLFFVSLTRYEKTLPVTKVAFEPEEVTMPLARVFSERNARQLHIAETEKYAHVTYFFNGGLEKPFQGEDRILVASPKVASYVEKPEMSAAEITKNFLGKLDEKVYSFIVINYANADMVGHSGDINATIKGVQAIDFQLGIISKAITSIGGALIITADHGNAEEMINLRTGEVDTEHNLSPVPALFIFNELRGQNRQLPQGLLADIAPTILAALQIPKPSTMTGRSLL</sequence>
<protein>
    <recommendedName>
        <fullName evidence="9 10">2,3-bisphosphoglycerate-independent phosphoglycerate mutase</fullName>
        <shortName evidence="9">BPG-independent PGAM</shortName>
        <shortName evidence="9">Phosphoglyceromutase</shortName>
        <shortName evidence="9">iPGM</shortName>
        <ecNumber evidence="9 10">5.4.2.12</ecNumber>
    </recommendedName>
</protein>
<keyword evidence="8 9" id="KW-0413">Isomerase</keyword>
<dbReference type="SUPFAM" id="SSF64158">
    <property type="entry name" value="2,3-Bisphosphoglycerate-independent phosphoglycerate mutase, substrate-binding domain"/>
    <property type="match status" value="1"/>
</dbReference>
<feature type="binding site" evidence="9 13">
    <location>
        <position position="17"/>
    </location>
    <ligand>
        <name>Mn(2+)</name>
        <dbReference type="ChEBI" id="CHEBI:29035"/>
        <label>2</label>
    </ligand>
</feature>
<dbReference type="PANTHER" id="PTHR31637:SF0">
    <property type="entry name" value="2,3-BISPHOSPHOGLYCERATE-INDEPENDENT PHOSPHOGLYCERATE MUTASE"/>
    <property type="match status" value="1"/>
</dbReference>
<dbReference type="NCBIfam" id="TIGR01307">
    <property type="entry name" value="pgm_bpd_ind"/>
    <property type="match status" value="1"/>
</dbReference>
<dbReference type="InterPro" id="IPR006124">
    <property type="entry name" value="Metalloenzyme"/>
</dbReference>
<evidence type="ECO:0000256" key="9">
    <source>
        <dbReference type="HAMAP-Rule" id="MF_01038"/>
    </source>
</evidence>
<evidence type="ECO:0000256" key="6">
    <source>
        <dbReference type="ARBA" id="ARBA00023152"/>
    </source>
</evidence>
<gene>
    <name evidence="9" type="primary">gpmI</name>
    <name evidence="16" type="ORF">UU34_C0001G0002</name>
</gene>
<dbReference type="Gene3D" id="3.40.1450.10">
    <property type="entry name" value="BPG-independent phosphoglycerate mutase, domain B"/>
    <property type="match status" value="1"/>
</dbReference>
<feature type="binding site" evidence="9 12">
    <location>
        <position position="128"/>
    </location>
    <ligand>
        <name>substrate</name>
    </ligand>
</feature>
<dbReference type="FunFam" id="3.40.1450.10:FF:000002">
    <property type="entry name" value="2,3-bisphosphoglycerate-independent phosphoglycerate mutase"/>
    <property type="match status" value="1"/>
</dbReference>
<dbReference type="Pfam" id="PF06415">
    <property type="entry name" value="iPGM_N"/>
    <property type="match status" value="1"/>
</dbReference>
<feature type="domain" description="Metalloenzyme" evidence="14">
    <location>
        <begin position="10"/>
        <end position="523"/>
    </location>
</feature>
<evidence type="ECO:0000256" key="13">
    <source>
        <dbReference type="PIRSR" id="PIRSR001492-3"/>
    </source>
</evidence>
<feature type="binding site" evidence="9 13">
    <location>
        <position position="483"/>
    </location>
    <ligand>
        <name>Mn(2+)</name>
        <dbReference type="ChEBI" id="CHEBI:29035"/>
        <label>1</label>
    </ligand>
</feature>
<comment type="subunit">
    <text evidence="9">Monomer.</text>
</comment>
<dbReference type="SUPFAM" id="SSF53649">
    <property type="entry name" value="Alkaline phosphatase-like"/>
    <property type="match status" value="1"/>
</dbReference>
<feature type="binding site" evidence="9 12">
    <location>
        <begin position="160"/>
        <end position="161"/>
    </location>
    <ligand>
        <name>substrate</name>
    </ligand>
</feature>
<evidence type="ECO:0000256" key="3">
    <source>
        <dbReference type="ARBA" id="ARBA00004798"/>
    </source>
</evidence>
<feature type="binding site" evidence="9 12">
    <location>
        <position position="192"/>
    </location>
    <ligand>
        <name>substrate</name>
    </ligand>
</feature>
<evidence type="ECO:0000313" key="16">
    <source>
        <dbReference type="EMBL" id="KKR88005.1"/>
    </source>
</evidence>
<dbReference type="GO" id="GO:0030145">
    <property type="term" value="F:manganese ion binding"/>
    <property type="evidence" value="ECO:0007669"/>
    <property type="project" value="UniProtKB-UniRule"/>
</dbReference>
<accession>A0A0G0WU81</accession>
<evidence type="ECO:0000256" key="4">
    <source>
        <dbReference type="ARBA" id="ARBA00008819"/>
    </source>
</evidence>
<evidence type="ECO:0000256" key="5">
    <source>
        <dbReference type="ARBA" id="ARBA00022723"/>
    </source>
</evidence>
<evidence type="ECO:0000313" key="17">
    <source>
        <dbReference type="Proteomes" id="UP000034854"/>
    </source>
</evidence>
<dbReference type="InterPro" id="IPR036646">
    <property type="entry name" value="PGAM_B_sf"/>
</dbReference>
<evidence type="ECO:0000256" key="8">
    <source>
        <dbReference type="ARBA" id="ARBA00023235"/>
    </source>
</evidence>
<feature type="binding site" evidence="9 13">
    <location>
        <position position="427"/>
    </location>
    <ligand>
        <name>Mn(2+)</name>
        <dbReference type="ChEBI" id="CHEBI:29035"/>
        <label>1</label>
    </ligand>
</feature>
<dbReference type="InterPro" id="IPR017850">
    <property type="entry name" value="Alkaline_phosphatase_core_sf"/>
</dbReference>
<reference evidence="16 17" key="1">
    <citation type="journal article" date="2015" name="Nature">
        <title>rRNA introns, odd ribosomes, and small enigmatic genomes across a large radiation of phyla.</title>
        <authorList>
            <person name="Brown C.T."/>
            <person name="Hug L.A."/>
            <person name="Thomas B.C."/>
            <person name="Sharon I."/>
            <person name="Castelle C.J."/>
            <person name="Singh A."/>
            <person name="Wilkins M.J."/>
            <person name="Williams K.H."/>
            <person name="Banfield J.F."/>
        </authorList>
    </citation>
    <scope>NUCLEOTIDE SEQUENCE [LARGE SCALE GENOMIC DNA]</scope>
</reference>
<comment type="caution">
    <text evidence="16">The sequence shown here is derived from an EMBL/GenBank/DDBJ whole genome shotgun (WGS) entry which is preliminary data.</text>
</comment>
<dbReference type="PATRIC" id="fig|1618409.3.peg.2"/>
<feature type="binding site" evidence="9 12">
    <location>
        <position position="356"/>
    </location>
    <ligand>
        <name>substrate</name>
    </ligand>
</feature>
<dbReference type="UniPathway" id="UPA00109">
    <property type="reaction ID" value="UER00186"/>
</dbReference>
<comment type="pathway">
    <text evidence="3 9">Carbohydrate degradation; glycolysis; pyruvate from D-glyceraldehyde 3-phosphate: step 3/5.</text>
</comment>
<dbReference type="PIRSF" id="PIRSF001492">
    <property type="entry name" value="IPGAM"/>
    <property type="match status" value="1"/>
</dbReference>
<evidence type="ECO:0000256" key="10">
    <source>
        <dbReference type="NCBIfam" id="TIGR01307"/>
    </source>
</evidence>
<dbReference type="InterPro" id="IPR005995">
    <property type="entry name" value="Pgm_bpd_ind"/>
</dbReference>
<comment type="catalytic activity">
    <reaction evidence="1 9">
        <text>(2R)-2-phosphoglycerate = (2R)-3-phosphoglycerate</text>
        <dbReference type="Rhea" id="RHEA:15901"/>
        <dbReference type="ChEBI" id="CHEBI:58272"/>
        <dbReference type="ChEBI" id="CHEBI:58289"/>
        <dbReference type="EC" id="5.4.2.12"/>
    </reaction>
</comment>
<dbReference type="PANTHER" id="PTHR31637">
    <property type="entry name" value="2,3-BISPHOSPHOGLYCERATE-INDEPENDENT PHOSPHOGLYCERATE MUTASE"/>
    <property type="match status" value="1"/>
</dbReference>
<dbReference type="HAMAP" id="MF_01038">
    <property type="entry name" value="GpmI"/>
    <property type="match status" value="1"/>
</dbReference>
<feature type="binding site" evidence="9 13">
    <location>
        <position position="67"/>
    </location>
    <ligand>
        <name>Mn(2+)</name>
        <dbReference type="ChEBI" id="CHEBI:29035"/>
        <label>2</label>
    </ligand>
</feature>
<dbReference type="GO" id="GO:0005829">
    <property type="term" value="C:cytosol"/>
    <property type="evidence" value="ECO:0007669"/>
    <property type="project" value="TreeGrafter"/>
</dbReference>
<dbReference type="InterPro" id="IPR011258">
    <property type="entry name" value="BPG-indep_PGM_N"/>
</dbReference>
<dbReference type="Proteomes" id="UP000034854">
    <property type="component" value="Unassembled WGS sequence"/>
</dbReference>
<proteinExistence type="inferred from homology"/>
<dbReference type="CDD" id="cd16010">
    <property type="entry name" value="iPGM"/>
    <property type="match status" value="1"/>
</dbReference>
<keyword evidence="5 9" id="KW-0479">Metal-binding</keyword>
<dbReference type="AlphaFoldDB" id="A0A0G0WU81"/>
<evidence type="ECO:0000256" key="7">
    <source>
        <dbReference type="ARBA" id="ARBA00023211"/>
    </source>
</evidence>